<dbReference type="RefSeq" id="WP_266602140.1">
    <property type="nucleotide sequence ID" value="NZ_JAPHNL010000263.1"/>
</dbReference>
<evidence type="ECO:0000313" key="3">
    <source>
        <dbReference type="Proteomes" id="UP001163064"/>
    </source>
</evidence>
<dbReference type="InterPro" id="IPR032716">
    <property type="entry name" value="ACC_epsilon"/>
</dbReference>
<accession>A0ABT3TYM6</accession>
<name>A0ABT3TYM6_9ACTN</name>
<organism evidence="2 3">
    <name type="scientific">Streptomyces beihaiensis</name>
    <dbReference type="NCBI Taxonomy" id="2984495"/>
    <lineage>
        <taxon>Bacteria</taxon>
        <taxon>Bacillati</taxon>
        <taxon>Actinomycetota</taxon>
        <taxon>Actinomycetes</taxon>
        <taxon>Kitasatosporales</taxon>
        <taxon>Streptomycetaceae</taxon>
        <taxon>Streptomyces</taxon>
    </lineage>
</organism>
<gene>
    <name evidence="2" type="ORF">OFY01_20785</name>
</gene>
<reference evidence="2" key="1">
    <citation type="submission" date="2022-10" db="EMBL/GenBank/DDBJ databases">
        <title>Streptomyces beihaiensis sp. nov., a chitin degrading actinobacterium, isolated from shrimp pond soil.</title>
        <authorList>
            <person name="Xie J."/>
            <person name="Shen N."/>
        </authorList>
    </citation>
    <scope>NUCLEOTIDE SEQUENCE</scope>
    <source>
        <strain evidence="2">GXMU-J5</strain>
    </source>
</reference>
<protein>
    <submittedName>
        <fullName evidence="2">Acyl-CoA carboxylase subunit epsilon</fullName>
    </submittedName>
</protein>
<dbReference type="Proteomes" id="UP001163064">
    <property type="component" value="Unassembled WGS sequence"/>
</dbReference>
<dbReference type="EMBL" id="JAPHNL010000263">
    <property type="protein sequence ID" value="MCX3062152.1"/>
    <property type="molecule type" value="Genomic_DNA"/>
</dbReference>
<dbReference type="Pfam" id="PF13822">
    <property type="entry name" value="ACC_epsilon"/>
    <property type="match status" value="1"/>
</dbReference>
<feature type="region of interest" description="Disordered" evidence="1">
    <location>
        <begin position="37"/>
        <end position="57"/>
    </location>
</feature>
<evidence type="ECO:0000256" key="1">
    <source>
        <dbReference type="SAM" id="MobiDB-lite"/>
    </source>
</evidence>
<proteinExistence type="predicted"/>
<evidence type="ECO:0000313" key="2">
    <source>
        <dbReference type="EMBL" id="MCX3062152.1"/>
    </source>
</evidence>
<sequence>MPDVMPDAMPDAIRVERGKPGPEELAVITAVLLARIRNGDPAPSADGGTRRDTARWSLPERLNVYRNPGSWQRGS</sequence>
<keyword evidence="3" id="KW-1185">Reference proteome</keyword>
<comment type="caution">
    <text evidence="2">The sequence shown here is derived from an EMBL/GenBank/DDBJ whole genome shotgun (WGS) entry which is preliminary data.</text>
</comment>